<comment type="similarity">
    <text evidence="5">Belongs to the SAT4 family.</text>
</comment>
<reference evidence="10" key="1">
    <citation type="journal article" date="2011" name="Nat. Commun.">
        <title>Effector diversification within compartments of the Leptosphaeria maculans genome affected by Repeat-Induced Point mutations.</title>
        <authorList>
            <person name="Rouxel T."/>
            <person name="Grandaubert J."/>
            <person name="Hane J.K."/>
            <person name="Hoede C."/>
            <person name="van de Wouw A.P."/>
            <person name="Couloux A."/>
            <person name="Dominguez V."/>
            <person name="Anthouard V."/>
            <person name="Bally P."/>
            <person name="Bourras S."/>
            <person name="Cozijnsen A.J."/>
            <person name="Ciuffetti L.M."/>
            <person name="Degrave A."/>
            <person name="Dilmaghani A."/>
            <person name="Duret L."/>
            <person name="Fudal I."/>
            <person name="Goodwin S.B."/>
            <person name="Gout L."/>
            <person name="Glaser N."/>
            <person name="Linglin J."/>
            <person name="Kema G.H.J."/>
            <person name="Lapalu N."/>
            <person name="Lawrence C.B."/>
            <person name="May K."/>
            <person name="Meyer M."/>
            <person name="Ollivier B."/>
            <person name="Poulain J."/>
            <person name="Schoch C.L."/>
            <person name="Simon A."/>
            <person name="Spatafora J.W."/>
            <person name="Stachowiak A."/>
            <person name="Turgeon B.G."/>
            <person name="Tyler B.M."/>
            <person name="Vincent D."/>
            <person name="Weissenbach J."/>
            <person name="Amselem J."/>
            <person name="Quesneville H."/>
            <person name="Oliver R.P."/>
            <person name="Wincker P."/>
            <person name="Balesdent M.-H."/>
            <person name="Howlett B.J."/>
        </authorList>
    </citation>
    <scope>NUCLEOTIDE SEQUENCE [LARGE SCALE GENOMIC DNA]</scope>
    <source>
        <strain evidence="10">JN3 / isolate v23.1.3 / race Av1-4-5-6-7-8</strain>
    </source>
</reference>
<evidence type="ECO:0000256" key="3">
    <source>
        <dbReference type="ARBA" id="ARBA00022989"/>
    </source>
</evidence>
<evidence type="ECO:0000259" key="8">
    <source>
        <dbReference type="Pfam" id="PF20684"/>
    </source>
</evidence>
<evidence type="ECO:0000256" key="1">
    <source>
        <dbReference type="ARBA" id="ARBA00004141"/>
    </source>
</evidence>
<dbReference type="Pfam" id="PF20684">
    <property type="entry name" value="Fung_rhodopsin"/>
    <property type="match status" value="1"/>
</dbReference>
<feature type="transmembrane region" description="Helical" evidence="7">
    <location>
        <begin position="181"/>
        <end position="208"/>
    </location>
</feature>
<comment type="subcellular location">
    <subcellularLocation>
        <location evidence="1">Membrane</location>
        <topology evidence="1">Multi-pass membrane protein</topology>
    </subcellularLocation>
</comment>
<dbReference type="PANTHER" id="PTHR33048:SF158">
    <property type="entry name" value="MEMBRANE PROTEIN PTH11-LIKE, PUTATIVE-RELATED"/>
    <property type="match status" value="1"/>
</dbReference>
<dbReference type="GO" id="GO:0016020">
    <property type="term" value="C:membrane"/>
    <property type="evidence" value="ECO:0007669"/>
    <property type="project" value="UniProtKB-SubCell"/>
</dbReference>
<organism evidence="10">
    <name type="scientific">Leptosphaeria maculans (strain JN3 / isolate v23.1.3 / race Av1-4-5-6-7-8)</name>
    <name type="common">Blackleg fungus</name>
    <name type="synonym">Phoma lingam</name>
    <dbReference type="NCBI Taxonomy" id="985895"/>
    <lineage>
        <taxon>Eukaryota</taxon>
        <taxon>Fungi</taxon>
        <taxon>Dikarya</taxon>
        <taxon>Ascomycota</taxon>
        <taxon>Pezizomycotina</taxon>
        <taxon>Dothideomycetes</taxon>
        <taxon>Pleosporomycetidae</taxon>
        <taxon>Pleosporales</taxon>
        <taxon>Pleosporineae</taxon>
        <taxon>Leptosphaeriaceae</taxon>
        <taxon>Plenodomus</taxon>
        <taxon>Plenodomus lingam/Leptosphaeria maculans species complex</taxon>
    </lineage>
</organism>
<gene>
    <name evidence="9" type="ORF">LEMA_P039760.1</name>
</gene>
<sequence length="573" mass="64920">MSCSAYVTTPLLRAVSYLLNGTFSAIVWQSRTRCTLRGTAIDGRLFVLGDTRARVVSGLQRHACFATLKFQVVIWDLGVPTRARTRTMLGVDDMPTHPLQLTCLGVIYGTPLLASIFVILRIYTRRKLNLRLSWDDWLIILPLLLSIALIGPSHRHVKMWHVGVHIWEVPPDKIEPDYDEYYAVVMAFNLLNIPILPLVKASIILLLLRAGSVIQWLKRVLYAILVFTVGSSLIPWFLYIFICPPQTGNTWKPATFGGLRCMGRHRMGEMLIWVTCANLFTDLLILPIPFIIVRRMMSARLRSRLVVLAVFTCSLAVTAIGAAKIYLSYRDRLFTLFSPDWTYPIDYCINHIENNVAIIVANIPILRGLVTRWVFNFRTKAPPPAQRAREIRSDWQWNTSNSSDISRIPKKARTPRMVRKIIPCIEDDFSSSLATRPRGADEAGSGGDRRTEYPSRIVTTHDLRHKISYFPRSRRNSLERYEAADSCEKGDMLETVRSMGSVGSAPTLVENPGGELRWKSMSVELESPPLSATTTRFSAQTLSPIAPLTPCRLRAVEDFEEDRDEIYPYNPGP</sequence>
<protein>
    <submittedName>
        <fullName evidence="9">Predicted protein</fullName>
    </submittedName>
</protein>
<feature type="transmembrane region" description="Helical" evidence="7">
    <location>
        <begin position="220"/>
        <end position="242"/>
    </location>
</feature>
<dbReference type="eggNOG" id="ENOG502SKYG">
    <property type="taxonomic scope" value="Eukaryota"/>
</dbReference>
<feature type="transmembrane region" description="Helical" evidence="7">
    <location>
        <begin position="270"/>
        <end position="293"/>
    </location>
</feature>
<dbReference type="InterPro" id="IPR049326">
    <property type="entry name" value="Rhodopsin_dom_fungi"/>
</dbReference>
<dbReference type="HOGENOM" id="CLU_043632_0_0_1"/>
<dbReference type="Proteomes" id="UP000002668">
    <property type="component" value="Genome"/>
</dbReference>
<keyword evidence="4 7" id="KW-0472">Membrane</keyword>
<evidence type="ECO:0000256" key="6">
    <source>
        <dbReference type="SAM" id="MobiDB-lite"/>
    </source>
</evidence>
<accession>E4ZNL6</accession>
<feature type="transmembrane region" description="Helical" evidence="7">
    <location>
        <begin position="99"/>
        <end position="120"/>
    </location>
</feature>
<evidence type="ECO:0000256" key="7">
    <source>
        <dbReference type="SAM" id="Phobius"/>
    </source>
</evidence>
<dbReference type="EMBL" id="FP929105">
    <property type="protein sequence ID" value="CBX93075.1"/>
    <property type="molecule type" value="Genomic_DNA"/>
</dbReference>
<feature type="transmembrane region" description="Helical" evidence="7">
    <location>
        <begin position="305"/>
        <end position="327"/>
    </location>
</feature>
<evidence type="ECO:0000313" key="10">
    <source>
        <dbReference type="Proteomes" id="UP000002668"/>
    </source>
</evidence>
<dbReference type="OMA" id="RHKMGEM"/>
<proteinExistence type="inferred from homology"/>
<keyword evidence="10" id="KW-1185">Reference proteome</keyword>
<name>E4ZNL6_LEPMJ</name>
<dbReference type="PANTHER" id="PTHR33048">
    <property type="entry name" value="PTH11-LIKE INTEGRAL MEMBRANE PROTEIN (AFU_ORTHOLOGUE AFUA_5G11245)"/>
    <property type="match status" value="1"/>
</dbReference>
<keyword evidence="2 7" id="KW-0812">Transmembrane</keyword>
<evidence type="ECO:0000256" key="2">
    <source>
        <dbReference type="ARBA" id="ARBA00022692"/>
    </source>
</evidence>
<keyword evidence="3 7" id="KW-1133">Transmembrane helix</keyword>
<dbReference type="VEuPathDB" id="FungiDB:LEMA_P039760.1"/>
<evidence type="ECO:0000313" key="9">
    <source>
        <dbReference type="EMBL" id="CBX93075.1"/>
    </source>
</evidence>
<feature type="domain" description="Rhodopsin" evidence="8">
    <location>
        <begin position="120"/>
        <end position="371"/>
    </location>
</feature>
<evidence type="ECO:0000256" key="4">
    <source>
        <dbReference type="ARBA" id="ARBA00023136"/>
    </source>
</evidence>
<dbReference type="InParanoid" id="E4ZNL6"/>
<dbReference type="InterPro" id="IPR052337">
    <property type="entry name" value="SAT4-like"/>
</dbReference>
<feature type="region of interest" description="Disordered" evidence="6">
    <location>
        <begin position="432"/>
        <end position="453"/>
    </location>
</feature>
<dbReference type="OrthoDB" id="5329176at2759"/>
<evidence type="ECO:0000256" key="5">
    <source>
        <dbReference type="ARBA" id="ARBA00038359"/>
    </source>
</evidence>
<dbReference type="AlphaFoldDB" id="E4ZNL6"/>
<feature type="transmembrane region" description="Helical" evidence="7">
    <location>
        <begin position="132"/>
        <end position="151"/>
    </location>
</feature>